<dbReference type="RefSeq" id="WP_162123365.1">
    <property type="nucleotide sequence ID" value="NZ_PDWK01000004.1"/>
</dbReference>
<gene>
    <name evidence="3" type="ORF">CR938_01795</name>
</gene>
<feature type="transmembrane region" description="Helical" evidence="2">
    <location>
        <begin position="47"/>
        <end position="68"/>
    </location>
</feature>
<sequence>MNDTPASPRTPAGWHEAFAALPQEAPPSDLWPQLAARLQAPRPRRHVPAWALAAAVAALAAAPALWWLRPAPSTPPSAAMSAPMVAGTAGATPAEAGPLPVPAPADAPLLAAVAVPEPEPAATPAPAADTPAPRRADTTGADATLQRLYAESARLEALLAHLSDGFEPAEGVQVALSASLRGRLAGIDAALADAPLDERERAGLWHARVDALRQLTSLAADQRLHALYGTSAGGYALVEVY</sequence>
<proteinExistence type="predicted"/>
<dbReference type="Proteomes" id="UP000717981">
    <property type="component" value="Unassembled WGS sequence"/>
</dbReference>
<dbReference type="EMBL" id="PDWK01000004">
    <property type="protein sequence ID" value="KAF1690611.1"/>
    <property type="molecule type" value="Genomic_DNA"/>
</dbReference>
<organism evidence="3 4">
    <name type="scientific">Pseudoxanthomonas taiwanensis</name>
    <dbReference type="NCBI Taxonomy" id="176598"/>
    <lineage>
        <taxon>Bacteria</taxon>
        <taxon>Pseudomonadati</taxon>
        <taxon>Pseudomonadota</taxon>
        <taxon>Gammaproteobacteria</taxon>
        <taxon>Lysobacterales</taxon>
        <taxon>Lysobacteraceae</taxon>
        <taxon>Pseudoxanthomonas</taxon>
    </lineage>
</organism>
<reference evidence="3" key="1">
    <citation type="submission" date="2017-10" db="EMBL/GenBank/DDBJ databases">
        <title>Whole genome sequencing of members of genus Pseudoxanthomonas.</title>
        <authorList>
            <person name="Kumar S."/>
            <person name="Bansal K."/>
            <person name="Kaur A."/>
            <person name="Patil P."/>
            <person name="Sharma S."/>
            <person name="Patil P.B."/>
        </authorList>
    </citation>
    <scope>NUCLEOTIDE SEQUENCE</scope>
    <source>
        <strain evidence="3">DSM 22914</strain>
    </source>
</reference>
<keyword evidence="2" id="KW-1133">Transmembrane helix</keyword>
<dbReference type="OrthoDB" id="5966600at2"/>
<protein>
    <submittedName>
        <fullName evidence="3">Uncharacterized protein</fullName>
    </submittedName>
</protein>
<evidence type="ECO:0000313" key="4">
    <source>
        <dbReference type="Proteomes" id="UP000717981"/>
    </source>
</evidence>
<name>A0A921TF11_9GAMM</name>
<comment type="caution">
    <text evidence="3">The sequence shown here is derived from an EMBL/GenBank/DDBJ whole genome shotgun (WGS) entry which is preliminary data.</text>
</comment>
<dbReference type="AlphaFoldDB" id="A0A921TF11"/>
<evidence type="ECO:0000313" key="3">
    <source>
        <dbReference type="EMBL" id="KAF1690611.1"/>
    </source>
</evidence>
<accession>A0A921TF11</accession>
<keyword evidence="2" id="KW-0472">Membrane</keyword>
<keyword evidence="2" id="KW-0812">Transmembrane</keyword>
<keyword evidence="4" id="KW-1185">Reference proteome</keyword>
<evidence type="ECO:0000256" key="2">
    <source>
        <dbReference type="SAM" id="Phobius"/>
    </source>
</evidence>
<feature type="region of interest" description="Disordered" evidence="1">
    <location>
        <begin position="118"/>
        <end position="137"/>
    </location>
</feature>
<evidence type="ECO:0000256" key="1">
    <source>
        <dbReference type="SAM" id="MobiDB-lite"/>
    </source>
</evidence>